<reference evidence="2" key="1">
    <citation type="submission" date="2017-08" db="EMBL/GenBank/DDBJ databases">
        <title>Mesorhizobium wenxinae sp. nov., a novel rhizobial species isolated from root nodules of chickpea (Cicer arietinum L.).</title>
        <authorList>
            <person name="Zhang J."/>
        </authorList>
    </citation>
    <scope>NUCLEOTIDE SEQUENCE [LARGE SCALE GENOMIC DNA]</scope>
    <source>
        <strain evidence="2">USDA 3392</strain>
    </source>
</reference>
<accession>A0AB36RAC2</accession>
<organism evidence="1 2">
    <name type="scientific">Mesorhizobium mediterraneum</name>
    <dbReference type="NCBI Taxonomy" id="43617"/>
    <lineage>
        <taxon>Bacteria</taxon>
        <taxon>Pseudomonadati</taxon>
        <taxon>Pseudomonadota</taxon>
        <taxon>Alphaproteobacteria</taxon>
        <taxon>Hyphomicrobiales</taxon>
        <taxon>Phyllobacteriaceae</taxon>
        <taxon>Mesorhizobium</taxon>
    </lineage>
</organism>
<dbReference type="InterPro" id="IPR010321">
    <property type="entry name" value="DUF922"/>
</dbReference>
<dbReference type="EMBL" id="NPKI01000017">
    <property type="protein sequence ID" value="PAQ01384.1"/>
    <property type="molecule type" value="Genomic_DNA"/>
</dbReference>
<protein>
    <submittedName>
        <fullName evidence="1">Peptidase</fullName>
    </submittedName>
</protein>
<dbReference type="AlphaFoldDB" id="A0AB36RAC2"/>
<evidence type="ECO:0000313" key="2">
    <source>
        <dbReference type="Proteomes" id="UP000216215"/>
    </source>
</evidence>
<dbReference type="PIRSF" id="PIRSF010521">
    <property type="entry name" value="DUF922_bac"/>
    <property type="match status" value="1"/>
</dbReference>
<sequence length="229" mass="25503">MYDPPKINSVAPATAVTQGGQRGNMMKRSLLCALMLAFSALPAGTASLVKTYSYFSIGGRTLDDIGTQLTKLGPQVKSTGMRHPGATQMAFTTRVSYAEKSNSCRIADANVTVKVKVILPEWRRSGKADAGVRLFWDTLSADIKRHEDRHVEIAKNHARELEDALKATYPRKNCQEAKTKAAEIAAAILAKHDRAQVQFDRVETINFESRILRLLRYRMERIEKSRLPG</sequence>
<keyword evidence="2" id="KW-1185">Reference proteome</keyword>
<gene>
    <name evidence="1" type="ORF">CIT25_15070</name>
</gene>
<dbReference type="Proteomes" id="UP000216215">
    <property type="component" value="Unassembled WGS sequence"/>
</dbReference>
<proteinExistence type="predicted"/>
<comment type="caution">
    <text evidence="1">The sequence shown here is derived from an EMBL/GenBank/DDBJ whole genome shotgun (WGS) entry which is preliminary data.</text>
</comment>
<dbReference type="Pfam" id="PF06037">
    <property type="entry name" value="DUF922"/>
    <property type="match status" value="1"/>
</dbReference>
<name>A0AB36RAC2_9HYPH</name>
<evidence type="ECO:0000313" key="1">
    <source>
        <dbReference type="EMBL" id="PAQ01384.1"/>
    </source>
</evidence>